<proteinExistence type="inferred from homology"/>
<comment type="subcellular location">
    <subcellularLocation>
        <location evidence="11">Cytoplasm</location>
    </subcellularLocation>
    <subcellularLocation>
        <location evidence="11">Nucleus</location>
    </subcellularLocation>
</comment>
<feature type="binding site" evidence="11">
    <location>
        <position position="162"/>
    </location>
    <ligand>
        <name>Ni(2+)</name>
        <dbReference type="ChEBI" id="CHEBI:49786"/>
        <note>for nickel-dependent acireductone dioxygenase activity</note>
    </ligand>
</feature>
<dbReference type="InParanoid" id="K1R4G6"/>
<dbReference type="GO" id="GO:0005506">
    <property type="term" value="F:iron ion binding"/>
    <property type="evidence" value="ECO:0007669"/>
    <property type="project" value="UniProtKB-UniRule"/>
</dbReference>
<dbReference type="HAMAP" id="MF_03154">
    <property type="entry name" value="Salvage_MtnD_euk"/>
    <property type="match status" value="1"/>
</dbReference>
<dbReference type="CDD" id="cd02232">
    <property type="entry name" value="cupin_ARD"/>
    <property type="match status" value="1"/>
</dbReference>
<dbReference type="InterPro" id="IPR011051">
    <property type="entry name" value="RmlC_Cupin_sf"/>
</dbReference>
<protein>
    <recommendedName>
        <fullName evidence="11">Acireductone dioxygenase</fullName>
    </recommendedName>
    <alternativeName>
        <fullName evidence="11">Acireductone dioxygenase (Fe(2+)-requiring)</fullName>
        <shortName evidence="11">ARD'</shortName>
        <shortName evidence="11">Fe-ARD</shortName>
        <ecNumber evidence="11">1.13.11.54</ecNumber>
    </alternativeName>
    <alternativeName>
        <fullName evidence="11">Acireductone dioxygenase (Ni(2+)-requiring)</fullName>
        <shortName evidence="11">ARD</shortName>
        <shortName evidence="11">Ni-ARD</shortName>
        <ecNumber evidence="11">1.13.11.53</ecNumber>
    </alternativeName>
</protein>
<dbReference type="PANTHER" id="PTHR23418">
    <property type="entry name" value="ACIREDUCTONE DIOXYGENASE"/>
    <property type="match status" value="1"/>
</dbReference>
<dbReference type="Gene3D" id="2.70.130.10">
    <property type="entry name" value="Mannose-6-phosphate receptor binding domain"/>
    <property type="match status" value="1"/>
</dbReference>
<evidence type="ECO:0000256" key="9">
    <source>
        <dbReference type="ARBA" id="ARBA00023167"/>
    </source>
</evidence>
<feature type="binding site" evidence="11">
    <location>
        <position position="162"/>
    </location>
    <ligand>
        <name>Fe(2+)</name>
        <dbReference type="ChEBI" id="CHEBI:29033"/>
        <note>for iron-dependent acireductone dioxygenase activity</note>
    </ligand>
</feature>
<accession>K1R4G6</accession>
<dbReference type="InterPro" id="IPR027496">
    <property type="entry name" value="ARD_euk"/>
</dbReference>
<dbReference type="GO" id="GO:0016151">
    <property type="term" value="F:nickel cation binding"/>
    <property type="evidence" value="ECO:0007669"/>
    <property type="project" value="UniProtKB-UniRule"/>
</dbReference>
<evidence type="ECO:0000256" key="2">
    <source>
        <dbReference type="ARBA" id="ARBA00022490"/>
    </source>
</evidence>
<dbReference type="EC" id="1.13.11.53" evidence="11"/>
<comment type="pathway">
    <text evidence="11">Amino-acid biosynthesis; L-methionine biosynthesis via salvage pathway; L-methionine from S-methyl-5-thio-alpha-D-ribose 1-phosphate: step 5/6.</text>
</comment>
<dbReference type="InterPro" id="IPR009011">
    <property type="entry name" value="Man6P_isomerase_rcpt-bd_dom_sf"/>
</dbReference>
<evidence type="ECO:0000256" key="6">
    <source>
        <dbReference type="ARBA" id="ARBA00022964"/>
    </source>
</evidence>
<dbReference type="Gene3D" id="2.60.120.10">
    <property type="entry name" value="Jelly Rolls"/>
    <property type="match status" value="1"/>
</dbReference>
<dbReference type="SUPFAM" id="SSF51182">
    <property type="entry name" value="RmlC-like cupins"/>
    <property type="match status" value="1"/>
</dbReference>
<keyword evidence="9 11" id="KW-0486">Methionine biosynthesis</keyword>
<comment type="cofactor">
    <cofactor evidence="11">
        <name>Fe(2+)</name>
        <dbReference type="ChEBI" id="CHEBI:29033"/>
    </cofactor>
    <cofactor evidence="11">
        <name>Ni(2+)</name>
        <dbReference type="ChEBI" id="CHEBI:49786"/>
    </cofactor>
    <text evidence="11">Binds either 1 Fe or Ni cation per monomer. Iron-binding promotes an acireductone dioxygenase reaction producing 2-keto-4-methylthiobutyrate, while nickel-binding promotes an acireductone dioxygenase reaction producing 3-(methylsulfanyl)propanoate.</text>
</comment>
<dbReference type="AlphaFoldDB" id="K1R4G6"/>
<keyword evidence="5 11" id="KW-0479">Metal-binding</keyword>
<reference evidence="12" key="1">
    <citation type="journal article" date="2012" name="Nature">
        <title>The oyster genome reveals stress adaptation and complexity of shell formation.</title>
        <authorList>
            <person name="Zhang G."/>
            <person name="Fang X."/>
            <person name="Guo X."/>
            <person name="Li L."/>
            <person name="Luo R."/>
            <person name="Xu F."/>
            <person name="Yang P."/>
            <person name="Zhang L."/>
            <person name="Wang X."/>
            <person name="Qi H."/>
            <person name="Xiong Z."/>
            <person name="Que H."/>
            <person name="Xie Y."/>
            <person name="Holland P.W."/>
            <person name="Paps J."/>
            <person name="Zhu Y."/>
            <person name="Wu F."/>
            <person name="Chen Y."/>
            <person name="Wang J."/>
            <person name="Peng C."/>
            <person name="Meng J."/>
            <person name="Yang L."/>
            <person name="Liu J."/>
            <person name="Wen B."/>
            <person name="Zhang N."/>
            <person name="Huang Z."/>
            <person name="Zhu Q."/>
            <person name="Feng Y."/>
            <person name="Mount A."/>
            <person name="Hedgecock D."/>
            <person name="Xu Z."/>
            <person name="Liu Y."/>
            <person name="Domazet-Loso T."/>
            <person name="Du Y."/>
            <person name="Sun X."/>
            <person name="Zhang S."/>
            <person name="Liu B."/>
            <person name="Cheng P."/>
            <person name="Jiang X."/>
            <person name="Li J."/>
            <person name="Fan D."/>
            <person name="Wang W."/>
            <person name="Fu W."/>
            <person name="Wang T."/>
            <person name="Wang B."/>
            <person name="Zhang J."/>
            <person name="Peng Z."/>
            <person name="Li Y."/>
            <person name="Li N."/>
            <person name="Wang J."/>
            <person name="Chen M."/>
            <person name="He Y."/>
            <person name="Tan F."/>
            <person name="Song X."/>
            <person name="Zheng Q."/>
            <person name="Huang R."/>
            <person name="Yang H."/>
            <person name="Du X."/>
            <person name="Chen L."/>
            <person name="Yang M."/>
            <person name="Gaffney P.M."/>
            <person name="Wang S."/>
            <person name="Luo L."/>
            <person name="She Z."/>
            <person name="Ming Y."/>
            <person name="Huang W."/>
            <person name="Zhang S."/>
            <person name="Huang B."/>
            <person name="Zhang Y."/>
            <person name="Qu T."/>
            <person name="Ni P."/>
            <person name="Miao G."/>
            <person name="Wang J."/>
            <person name="Wang Q."/>
            <person name="Steinberg C.E."/>
            <person name="Wang H."/>
            <person name="Li N."/>
            <person name="Qian L."/>
            <person name="Zhang G."/>
            <person name="Li Y."/>
            <person name="Yang H."/>
            <person name="Liu X."/>
            <person name="Wang J."/>
            <person name="Yin Y."/>
            <person name="Wang J."/>
        </authorList>
    </citation>
    <scope>NUCLEOTIDE SEQUENCE [LARGE SCALE GENOMIC DNA]</scope>
    <source>
        <strain evidence="12">05x7-T-G4-1.051#20</strain>
    </source>
</reference>
<evidence type="ECO:0000256" key="4">
    <source>
        <dbReference type="ARBA" id="ARBA00022605"/>
    </source>
</evidence>
<evidence type="ECO:0000256" key="7">
    <source>
        <dbReference type="ARBA" id="ARBA00023002"/>
    </source>
</evidence>
<sequence length="251" mass="28576">MDPLAKSNGPAFLDVSDSGGVDLYSWNPCKPFSEGSCSNAAVCQTHSGTQYNCGTQDSAQFGYDTSNNVYTVTYSADTVSKSNELRTTTLYLYCDQGPDMFQPIGEAVQGTYIDSDPKKAEEQVNKIRKDRGYTYQDMITCSKDKLPNYEEKLKVFFEEHLHTDEEIRYITEGSGYFDVRDKNDKWIRIELVPNDLLILPAGIYHRFTLDDKNYIQAHRFFVGEPVWTPHNRPADDMEARQSYVKNFPVSG</sequence>
<dbReference type="InterPro" id="IPR014710">
    <property type="entry name" value="RmlC-like_jellyroll"/>
</dbReference>
<evidence type="ECO:0000256" key="5">
    <source>
        <dbReference type="ARBA" id="ARBA00022723"/>
    </source>
</evidence>
<comment type="similarity">
    <text evidence="11">Belongs to the acireductone dioxygenase (ARD) family.</text>
</comment>
<organism evidence="12">
    <name type="scientific">Magallana gigas</name>
    <name type="common">Pacific oyster</name>
    <name type="synonym">Crassostrea gigas</name>
    <dbReference type="NCBI Taxonomy" id="29159"/>
    <lineage>
        <taxon>Eukaryota</taxon>
        <taxon>Metazoa</taxon>
        <taxon>Spiralia</taxon>
        <taxon>Lophotrochozoa</taxon>
        <taxon>Mollusca</taxon>
        <taxon>Bivalvia</taxon>
        <taxon>Autobranchia</taxon>
        <taxon>Pteriomorphia</taxon>
        <taxon>Ostreida</taxon>
        <taxon>Ostreoidea</taxon>
        <taxon>Ostreidae</taxon>
        <taxon>Magallana</taxon>
    </lineage>
</organism>
<gene>
    <name evidence="12" type="ORF">CGI_10013119</name>
</gene>
<dbReference type="Pfam" id="PF03079">
    <property type="entry name" value="ARD"/>
    <property type="match status" value="1"/>
</dbReference>
<dbReference type="GO" id="GO:0010309">
    <property type="term" value="F:acireductone dioxygenase [iron(II)-requiring] activity"/>
    <property type="evidence" value="ECO:0007669"/>
    <property type="project" value="UniProtKB-UniRule"/>
</dbReference>
<dbReference type="GO" id="GO:0019509">
    <property type="term" value="P:L-methionine salvage from methylthioadenosine"/>
    <property type="evidence" value="ECO:0007669"/>
    <property type="project" value="UniProtKB-UniRule"/>
</dbReference>
<dbReference type="EMBL" id="JH817233">
    <property type="protein sequence ID" value="EKC28806.1"/>
    <property type="molecule type" value="Genomic_DNA"/>
</dbReference>
<keyword evidence="8 11" id="KW-0408">Iron</keyword>
<evidence type="ECO:0000256" key="10">
    <source>
        <dbReference type="ARBA" id="ARBA00023242"/>
    </source>
</evidence>
<dbReference type="EC" id="1.13.11.54" evidence="11"/>
<dbReference type="GO" id="GO:0005634">
    <property type="term" value="C:nucleus"/>
    <property type="evidence" value="ECO:0007669"/>
    <property type="project" value="UniProtKB-SubCell"/>
</dbReference>
<dbReference type="InterPro" id="IPR004313">
    <property type="entry name" value="ARD"/>
</dbReference>
<dbReference type="UniPathway" id="UPA00904">
    <property type="reaction ID" value="UER00878"/>
</dbReference>
<dbReference type="GO" id="GO:0005737">
    <property type="term" value="C:cytoplasm"/>
    <property type="evidence" value="ECO:0007669"/>
    <property type="project" value="UniProtKB-SubCell"/>
</dbReference>
<evidence type="ECO:0000256" key="1">
    <source>
        <dbReference type="ARBA" id="ARBA00000428"/>
    </source>
</evidence>
<dbReference type="PANTHER" id="PTHR23418:SF0">
    <property type="entry name" value="ACIREDUCTONE DIOXYGENASE"/>
    <property type="match status" value="1"/>
</dbReference>
<feature type="binding site" evidence="11">
    <location>
        <position position="205"/>
    </location>
    <ligand>
        <name>Ni(2+)</name>
        <dbReference type="ChEBI" id="CHEBI:49786"/>
        <note>for nickel-dependent acireductone dioxygenase activity</note>
    </ligand>
</feature>
<dbReference type="GO" id="GO:0010308">
    <property type="term" value="F:acireductone dioxygenase (Ni2+-requiring) activity"/>
    <property type="evidence" value="ECO:0007669"/>
    <property type="project" value="UniProtKB-UniRule"/>
</dbReference>
<feature type="binding site" evidence="11">
    <location>
        <position position="160"/>
    </location>
    <ligand>
        <name>Ni(2+)</name>
        <dbReference type="ChEBI" id="CHEBI:49786"/>
        <note>for nickel-dependent acireductone dioxygenase activity</note>
    </ligand>
</feature>
<keyword evidence="3 11" id="KW-0533">Nickel</keyword>
<dbReference type="SUPFAM" id="SSF50911">
    <property type="entry name" value="Mannose 6-phosphate receptor domain"/>
    <property type="match status" value="1"/>
</dbReference>
<comment type="catalytic activity">
    <reaction evidence="11">
        <text>1,2-dihydroxy-5-(methylsulfanyl)pent-1-en-3-one + O2 = 3-(methylsulfanyl)propanoate + CO + formate + 2 H(+)</text>
        <dbReference type="Rhea" id="RHEA:14161"/>
        <dbReference type="ChEBI" id="CHEBI:15378"/>
        <dbReference type="ChEBI" id="CHEBI:15379"/>
        <dbReference type="ChEBI" id="CHEBI:15740"/>
        <dbReference type="ChEBI" id="CHEBI:17245"/>
        <dbReference type="ChEBI" id="CHEBI:49016"/>
        <dbReference type="ChEBI" id="CHEBI:49252"/>
        <dbReference type="EC" id="1.13.11.53"/>
    </reaction>
</comment>
<dbReference type="FunFam" id="2.60.120.10:FF:000099">
    <property type="entry name" value="1,2-dihydroxy-3-keto-5-methylthiopentene dioxygenase"/>
    <property type="match status" value="1"/>
</dbReference>
<keyword evidence="2 11" id="KW-0963">Cytoplasm</keyword>
<keyword evidence="10 11" id="KW-0539">Nucleus</keyword>
<feature type="binding site" evidence="11">
    <location>
        <position position="160"/>
    </location>
    <ligand>
        <name>Fe(2+)</name>
        <dbReference type="ChEBI" id="CHEBI:29033"/>
        <note>for iron-dependent acireductone dioxygenase activity</note>
    </ligand>
</feature>
<name>K1R4G6_MAGGI</name>
<evidence type="ECO:0000313" key="12">
    <source>
        <dbReference type="EMBL" id="EKC28806.1"/>
    </source>
</evidence>
<evidence type="ECO:0000256" key="11">
    <source>
        <dbReference type="HAMAP-Rule" id="MF_03154"/>
    </source>
</evidence>
<evidence type="ECO:0000256" key="3">
    <source>
        <dbReference type="ARBA" id="ARBA00022596"/>
    </source>
</evidence>
<comment type="catalytic activity">
    <reaction evidence="1 11">
        <text>1,2-dihydroxy-5-(methylsulfanyl)pent-1-en-3-one + O2 = 4-methylsulfanyl-2-oxobutanoate + formate + 2 H(+)</text>
        <dbReference type="Rhea" id="RHEA:24504"/>
        <dbReference type="ChEBI" id="CHEBI:15378"/>
        <dbReference type="ChEBI" id="CHEBI:15379"/>
        <dbReference type="ChEBI" id="CHEBI:15740"/>
        <dbReference type="ChEBI" id="CHEBI:16723"/>
        <dbReference type="ChEBI" id="CHEBI:49252"/>
        <dbReference type="EC" id="1.13.11.54"/>
    </reaction>
</comment>
<keyword evidence="7 11" id="KW-0560">Oxidoreductase</keyword>
<feature type="binding site" evidence="11">
    <location>
        <position position="205"/>
    </location>
    <ligand>
        <name>Fe(2+)</name>
        <dbReference type="ChEBI" id="CHEBI:29033"/>
        <note>for iron-dependent acireductone dioxygenase activity</note>
    </ligand>
</feature>
<keyword evidence="6 11" id="KW-0223">Dioxygenase</keyword>
<feature type="binding site" evidence="11">
    <location>
        <position position="166"/>
    </location>
    <ligand>
        <name>Fe(2+)</name>
        <dbReference type="ChEBI" id="CHEBI:29033"/>
        <note>for iron-dependent acireductone dioxygenase activity</note>
    </ligand>
</feature>
<dbReference type="FunCoup" id="K1R4G6">
    <property type="interactions" value="353"/>
</dbReference>
<evidence type="ECO:0000256" key="8">
    <source>
        <dbReference type="ARBA" id="ARBA00023004"/>
    </source>
</evidence>
<comment type="function">
    <text evidence="11">Catalyzes 2 different reactions between oxygen and the acireductone 1,2-dihydroxy-3-keto-5-methylthiopentene (DHK-MTPene) depending upon the metal bound in the active site. Fe-containing acireductone dioxygenase (Fe-ARD) produces formate and 2-keto-4-methylthiobutyrate (KMTB), the alpha-ketoacid precursor of methionine in the methionine recycle pathway. Ni-containing acireductone dioxygenase (Ni-ARD) produces methylthiopropionate, carbon monoxide and formate, and does not lie on the methionine recycle pathway.</text>
</comment>
<dbReference type="HOGENOM" id="CLU_1107989_0_0_1"/>
<keyword evidence="4 11" id="KW-0028">Amino-acid biosynthesis</keyword>
<feature type="binding site" evidence="11">
    <location>
        <position position="166"/>
    </location>
    <ligand>
        <name>Ni(2+)</name>
        <dbReference type="ChEBI" id="CHEBI:49786"/>
        <note>for nickel-dependent acireductone dioxygenase activity</note>
    </ligand>
</feature>